<evidence type="ECO:0000256" key="3">
    <source>
        <dbReference type="ARBA" id="ARBA00022606"/>
    </source>
</evidence>
<evidence type="ECO:0000256" key="11">
    <source>
        <dbReference type="SAM" id="Phobius"/>
    </source>
</evidence>
<keyword evidence="5" id="KW-0552">Olfaction</keyword>
<evidence type="ECO:0000256" key="5">
    <source>
        <dbReference type="ARBA" id="ARBA00022725"/>
    </source>
</evidence>
<feature type="transmembrane region" description="Helical" evidence="11">
    <location>
        <begin position="80"/>
        <end position="96"/>
    </location>
</feature>
<evidence type="ECO:0000313" key="12">
    <source>
        <dbReference type="EMBL" id="CAH0399460.1"/>
    </source>
</evidence>
<reference evidence="12" key="1">
    <citation type="submission" date="2021-12" db="EMBL/GenBank/DDBJ databases">
        <authorList>
            <person name="King R."/>
        </authorList>
    </citation>
    <scope>NUCLEOTIDE SEQUENCE</scope>
</reference>
<dbReference type="PANTHER" id="PTHR21137">
    <property type="entry name" value="ODORANT RECEPTOR"/>
    <property type="match status" value="1"/>
</dbReference>
<evidence type="ECO:0000256" key="2">
    <source>
        <dbReference type="ARBA" id="ARBA00022475"/>
    </source>
</evidence>
<evidence type="ECO:0000256" key="6">
    <source>
        <dbReference type="ARBA" id="ARBA00022989"/>
    </source>
</evidence>
<proteinExistence type="predicted"/>
<protein>
    <recommendedName>
        <fullName evidence="14">Odorant receptor</fullName>
    </recommendedName>
</protein>
<accession>A0ABN8AZB0</accession>
<evidence type="ECO:0000256" key="4">
    <source>
        <dbReference type="ARBA" id="ARBA00022692"/>
    </source>
</evidence>
<gene>
    <name evidence="12" type="ORF">CHILSU_LOCUS2607</name>
</gene>
<evidence type="ECO:0000256" key="7">
    <source>
        <dbReference type="ARBA" id="ARBA00023136"/>
    </source>
</evidence>
<name>A0ABN8AZB0_CHISP</name>
<dbReference type="InterPro" id="IPR004117">
    <property type="entry name" value="7tm6_olfct_rcpt"/>
</dbReference>
<organism evidence="12 13">
    <name type="scientific">Chilo suppressalis</name>
    <name type="common">Asiatic rice borer moth</name>
    <dbReference type="NCBI Taxonomy" id="168631"/>
    <lineage>
        <taxon>Eukaryota</taxon>
        <taxon>Metazoa</taxon>
        <taxon>Ecdysozoa</taxon>
        <taxon>Arthropoda</taxon>
        <taxon>Hexapoda</taxon>
        <taxon>Insecta</taxon>
        <taxon>Pterygota</taxon>
        <taxon>Neoptera</taxon>
        <taxon>Endopterygota</taxon>
        <taxon>Lepidoptera</taxon>
        <taxon>Glossata</taxon>
        <taxon>Ditrysia</taxon>
        <taxon>Pyraloidea</taxon>
        <taxon>Crambidae</taxon>
        <taxon>Crambinae</taxon>
        <taxon>Chilo</taxon>
    </lineage>
</organism>
<keyword evidence="9" id="KW-0807">Transducer</keyword>
<sequence length="295" mass="32389">MKKLIKDTKVDWHYDENEAFDKIFGGIVQHHLAIIRFSKVLQSVLGGQLTLSLFMTAIIVCTTAIEILSIESPRKHITELLWMLVFVSIIVGNLFADCYFGNAITDKSVAISTLAYASPWINTPTKIKRKLIIFIAKTQQPIVLTAAKLTPVSLQTFTMPSPKVNTVRLVLWDTRVTDRICVDVMTQKEDAERAMEEDPEAAPCGTEGLGSPGPALHRLLPVADPLNAPGDHRPSHFGGVSGARHRRADADEVVDVFSRVPMTLSGSDASLPDVSSSSEDDEDAVVMDVLAPRRM</sequence>
<dbReference type="Proteomes" id="UP001153292">
    <property type="component" value="Chromosome 14"/>
</dbReference>
<keyword evidence="3" id="KW-0716">Sensory transduction</keyword>
<comment type="subcellular location">
    <subcellularLocation>
        <location evidence="1">Cell membrane</location>
        <topology evidence="1">Multi-pass membrane protein</topology>
    </subcellularLocation>
</comment>
<keyword evidence="4 11" id="KW-0812">Transmembrane</keyword>
<feature type="compositionally biased region" description="Low complexity" evidence="10">
    <location>
        <begin position="267"/>
        <end position="277"/>
    </location>
</feature>
<keyword evidence="6 11" id="KW-1133">Transmembrane helix</keyword>
<evidence type="ECO:0000256" key="10">
    <source>
        <dbReference type="SAM" id="MobiDB-lite"/>
    </source>
</evidence>
<evidence type="ECO:0000256" key="8">
    <source>
        <dbReference type="ARBA" id="ARBA00023170"/>
    </source>
</evidence>
<evidence type="ECO:0008006" key="14">
    <source>
        <dbReference type="Google" id="ProtNLM"/>
    </source>
</evidence>
<dbReference type="EMBL" id="OU963907">
    <property type="protein sequence ID" value="CAH0399460.1"/>
    <property type="molecule type" value="Genomic_DNA"/>
</dbReference>
<evidence type="ECO:0000256" key="9">
    <source>
        <dbReference type="ARBA" id="ARBA00023224"/>
    </source>
</evidence>
<keyword evidence="8" id="KW-0675">Receptor</keyword>
<evidence type="ECO:0000256" key="1">
    <source>
        <dbReference type="ARBA" id="ARBA00004651"/>
    </source>
</evidence>
<evidence type="ECO:0000313" key="13">
    <source>
        <dbReference type="Proteomes" id="UP001153292"/>
    </source>
</evidence>
<dbReference type="Pfam" id="PF02949">
    <property type="entry name" value="7tm_6"/>
    <property type="match status" value="1"/>
</dbReference>
<feature type="transmembrane region" description="Helical" evidence="11">
    <location>
        <begin position="49"/>
        <end position="68"/>
    </location>
</feature>
<feature type="region of interest" description="Disordered" evidence="10">
    <location>
        <begin position="264"/>
        <end position="284"/>
    </location>
</feature>
<dbReference type="PANTHER" id="PTHR21137:SF35">
    <property type="entry name" value="ODORANT RECEPTOR 19A-RELATED"/>
    <property type="match status" value="1"/>
</dbReference>
<keyword evidence="2" id="KW-1003">Cell membrane</keyword>
<keyword evidence="13" id="KW-1185">Reference proteome</keyword>
<keyword evidence="7 11" id="KW-0472">Membrane</keyword>